<evidence type="ECO:0000256" key="1">
    <source>
        <dbReference type="SAM" id="Coils"/>
    </source>
</evidence>
<dbReference type="RefSeq" id="WP_005903290.1">
    <property type="nucleotide sequence ID" value="NZ_ADVK01000037.1"/>
</dbReference>
<name>D5RDD8_FUSN2</name>
<accession>D5RDD8</accession>
<sequence length="286" mass="33373">MYSNFNFLQNDWQGLAKIGEMAEYMLYKNPSTAIMKLRQFGEELVKLMLKAENFTYDKNVLPVDRILILKRAGLIPADIDNILTSLRKKGNDAIHNYYRDEKKAETFLSLAVKLGAWFQEVYGTDYLFQSESVEYKKPENIDYEKEYQKLVERTDEIEKELENIKTVPHLASREDRKKLISKKKEIEFTEEETRLIIDKQLIDAGWEVDTKVLNYKLNKTLPEKKRNIAIAEWPCIKENGRKGFADYALFLGEKAKETFNIVKLEQLPNLDGICGGDKYVLCCEII</sequence>
<dbReference type="InterPro" id="IPR025285">
    <property type="entry name" value="DUF4145"/>
</dbReference>
<keyword evidence="1" id="KW-0175">Coiled coil</keyword>
<dbReference type="EC" id="3.1.21.3" evidence="3"/>
<protein>
    <submittedName>
        <fullName evidence="3">Type I restriction enzyme EcoKI subunit R</fullName>
        <ecNumber evidence="3">3.1.21.3</ecNumber>
    </submittedName>
</protein>
<proteinExistence type="predicted"/>
<evidence type="ECO:0000259" key="2">
    <source>
        <dbReference type="Pfam" id="PF13643"/>
    </source>
</evidence>
<comment type="caution">
    <text evidence="3">The sequence shown here is derived from an EMBL/GenBank/DDBJ whole genome shotgun (WGS) entry which is preliminary data.</text>
</comment>
<evidence type="ECO:0000313" key="3">
    <source>
        <dbReference type="EMBL" id="EFG95119.1"/>
    </source>
</evidence>
<feature type="domain" description="DUF4145" evidence="2">
    <location>
        <begin position="23"/>
        <end position="102"/>
    </location>
</feature>
<organism evidence="3 4">
    <name type="scientific">Fusobacterium nucleatum subsp. nucleatum (strain ATCC 23726 / VPI 4351)</name>
    <dbReference type="NCBI Taxonomy" id="525283"/>
    <lineage>
        <taxon>Bacteria</taxon>
        <taxon>Fusobacteriati</taxon>
        <taxon>Fusobacteriota</taxon>
        <taxon>Fusobacteriia</taxon>
        <taxon>Fusobacteriales</taxon>
        <taxon>Fusobacteriaceae</taxon>
        <taxon>Fusobacterium</taxon>
    </lineage>
</organism>
<dbReference type="EMBL" id="ADVK01000037">
    <property type="protein sequence ID" value="EFG95119.1"/>
    <property type="molecule type" value="Genomic_DNA"/>
</dbReference>
<dbReference type="AlphaFoldDB" id="D5RDD8"/>
<gene>
    <name evidence="3" type="primary">hsdR</name>
    <name evidence="3" type="ORF">HMPREF0397_1223</name>
</gene>
<feature type="coiled-coil region" evidence="1">
    <location>
        <begin position="140"/>
        <end position="167"/>
    </location>
</feature>
<dbReference type="Proteomes" id="UP000003643">
    <property type="component" value="Unassembled WGS sequence"/>
</dbReference>
<dbReference type="GO" id="GO:0009035">
    <property type="term" value="F:type I site-specific deoxyribonuclease activity"/>
    <property type="evidence" value="ECO:0007669"/>
    <property type="project" value="UniProtKB-EC"/>
</dbReference>
<dbReference type="Pfam" id="PF13643">
    <property type="entry name" value="DUF4145"/>
    <property type="match status" value="1"/>
</dbReference>
<reference evidence="3 4" key="1">
    <citation type="submission" date="2010-04" db="EMBL/GenBank/DDBJ databases">
        <authorList>
            <person name="Qin X."/>
            <person name="Bachman B."/>
            <person name="Battles P."/>
            <person name="Bell A."/>
            <person name="Bess C."/>
            <person name="Bickham C."/>
            <person name="Chaboub L."/>
            <person name="Chen D."/>
            <person name="Coyle M."/>
            <person name="Deiros D.R."/>
            <person name="Dinh H."/>
            <person name="Forbes L."/>
            <person name="Fowler G."/>
            <person name="Francisco L."/>
            <person name="Fu Q."/>
            <person name="Gubbala S."/>
            <person name="Hale W."/>
            <person name="Han Y."/>
            <person name="Hemphill L."/>
            <person name="Highlander S.K."/>
            <person name="Hirani K."/>
            <person name="Hogues M."/>
            <person name="Jackson L."/>
            <person name="Jakkamsetti A."/>
            <person name="Javaid M."/>
            <person name="Jiang H."/>
            <person name="Korchina V."/>
            <person name="Kovar C."/>
            <person name="Lara F."/>
            <person name="Lee S."/>
            <person name="Mata R."/>
            <person name="Mathew T."/>
            <person name="Moen C."/>
            <person name="Morales K."/>
            <person name="Munidasa M."/>
            <person name="Nazareth L."/>
            <person name="Ngo R."/>
            <person name="Nguyen L."/>
            <person name="Okwuonu G."/>
            <person name="Ongeri F."/>
            <person name="Patil S."/>
            <person name="Petrosino J."/>
            <person name="Pham C."/>
            <person name="Pham P."/>
            <person name="Pu L.-L."/>
            <person name="Puazo M."/>
            <person name="Raj R."/>
            <person name="Reid J."/>
            <person name="Rouhana J."/>
            <person name="Saada N."/>
            <person name="Shang Y."/>
            <person name="Simmons D."/>
            <person name="Thornton R."/>
            <person name="Warren J."/>
            <person name="Weissenberger G."/>
            <person name="Zhang J."/>
            <person name="Zhang L."/>
            <person name="Zhou C."/>
            <person name="Zhu D."/>
            <person name="Muzny D."/>
            <person name="Worley K."/>
            <person name="Gibbs R."/>
        </authorList>
    </citation>
    <scope>NUCLEOTIDE SEQUENCE [LARGE SCALE GENOMIC DNA]</scope>
    <source>
        <strain evidence="4">ATCC 23726 / VPI 4351</strain>
    </source>
</reference>
<evidence type="ECO:0000313" key="4">
    <source>
        <dbReference type="Proteomes" id="UP000003643"/>
    </source>
</evidence>
<keyword evidence="3" id="KW-0378">Hydrolase</keyword>